<reference evidence="1 2" key="1">
    <citation type="journal article" date="2020" name="ISME J.">
        <title>Uncovering the hidden diversity of litter-decomposition mechanisms in mushroom-forming fungi.</title>
        <authorList>
            <person name="Floudas D."/>
            <person name="Bentzer J."/>
            <person name="Ahren D."/>
            <person name="Johansson T."/>
            <person name="Persson P."/>
            <person name="Tunlid A."/>
        </authorList>
    </citation>
    <scope>NUCLEOTIDE SEQUENCE [LARGE SCALE GENOMIC DNA]</scope>
    <source>
        <strain evidence="1 2">CBS 101986</strain>
    </source>
</reference>
<dbReference type="Proteomes" id="UP000567179">
    <property type="component" value="Unassembled WGS sequence"/>
</dbReference>
<organism evidence="1 2">
    <name type="scientific">Psilocybe cf. subviscida</name>
    <dbReference type="NCBI Taxonomy" id="2480587"/>
    <lineage>
        <taxon>Eukaryota</taxon>
        <taxon>Fungi</taxon>
        <taxon>Dikarya</taxon>
        <taxon>Basidiomycota</taxon>
        <taxon>Agaricomycotina</taxon>
        <taxon>Agaricomycetes</taxon>
        <taxon>Agaricomycetidae</taxon>
        <taxon>Agaricales</taxon>
        <taxon>Agaricineae</taxon>
        <taxon>Strophariaceae</taxon>
        <taxon>Psilocybe</taxon>
    </lineage>
</organism>
<proteinExistence type="predicted"/>
<evidence type="ECO:0000313" key="2">
    <source>
        <dbReference type="Proteomes" id="UP000567179"/>
    </source>
</evidence>
<sequence length="214" mass="23942">MTSYDYSRYSTTPSPPPSGSILYNLAYTDELLAIKVALRSQLKQNRLPNTPVGFPVFLRSTHSRYSYNNSGQERLDFQSQEFYQEVYTSDRRSKHVAKISFIAPHKSRTGMLQWTISVPARGSFGWQHDEDLSVIAHVQVDSKVLEDPNVGAQILANPRVVFEALADSLELGALITIAVATPTDNKGAHSRYGTPQIVLLSTDQYGHTKGQRRL</sequence>
<comment type="caution">
    <text evidence="1">The sequence shown here is derived from an EMBL/GenBank/DDBJ whole genome shotgun (WGS) entry which is preliminary data.</text>
</comment>
<evidence type="ECO:0000313" key="1">
    <source>
        <dbReference type="EMBL" id="KAF5310550.1"/>
    </source>
</evidence>
<accession>A0A8H5ASZ9</accession>
<dbReference type="AlphaFoldDB" id="A0A8H5ASZ9"/>
<protein>
    <submittedName>
        <fullName evidence="1">Uncharacterized protein</fullName>
    </submittedName>
</protein>
<dbReference type="OrthoDB" id="2937383at2759"/>
<keyword evidence="2" id="KW-1185">Reference proteome</keyword>
<gene>
    <name evidence="1" type="ORF">D9619_008202</name>
</gene>
<name>A0A8H5ASZ9_9AGAR</name>
<dbReference type="EMBL" id="JAACJJ010000057">
    <property type="protein sequence ID" value="KAF5310550.1"/>
    <property type="molecule type" value="Genomic_DNA"/>
</dbReference>